<organism evidence="1 2">
    <name type="scientific">Flagellimonas halotolerans</name>
    <dbReference type="NCBI Taxonomy" id="3112164"/>
    <lineage>
        <taxon>Bacteria</taxon>
        <taxon>Pseudomonadati</taxon>
        <taxon>Bacteroidota</taxon>
        <taxon>Flavobacteriia</taxon>
        <taxon>Flavobacteriales</taxon>
        <taxon>Flavobacteriaceae</taxon>
        <taxon>Flagellimonas</taxon>
    </lineage>
</organism>
<dbReference type="RefSeq" id="WP_326278209.1">
    <property type="nucleotide sequence ID" value="NZ_JAYKYV010000005.1"/>
</dbReference>
<comment type="caution">
    <text evidence="1">The sequence shown here is derived from an EMBL/GenBank/DDBJ whole genome shotgun (WGS) entry which is preliminary data.</text>
</comment>
<name>A0ABU6IQ22_9FLAO</name>
<dbReference type="EMBL" id="JAYMGW010000005">
    <property type="protein sequence ID" value="MEC4265214.1"/>
    <property type="molecule type" value="Genomic_DNA"/>
</dbReference>
<gene>
    <name evidence="1" type="ORF">VOP03_07645</name>
</gene>
<evidence type="ECO:0000313" key="2">
    <source>
        <dbReference type="Proteomes" id="UP001355298"/>
    </source>
</evidence>
<dbReference type="Proteomes" id="UP001355298">
    <property type="component" value="Unassembled WGS sequence"/>
</dbReference>
<dbReference type="PROSITE" id="PS51257">
    <property type="entry name" value="PROKAR_LIPOPROTEIN"/>
    <property type="match status" value="1"/>
</dbReference>
<sequence>MKKLIDNLLRTVLVVLVLSLSSCQEEYQEIDQGGEGQAIAANSTTAILIKNMSSYDGSFDNIVDGASCFAIQFPYTVNVNGVDVTIDSKNDLEIVEEIFDELDDDNDVLDIAFPITVTLSDFTEISIKNHGELETMARECIEGGDDDDIECIDFVYPVTLFTFGVDNQQSGQVEIKSDLGMRRFFDELDDDNELISIQFPVTLKKHDGTQITVGSNTELAAALETSKNECDEDDDDNYNDDDFTLEELDDLLLACPLEVRQVIRDEVDNTEQYFEQLMTFSQDGTVVLASATTSITGTWTTAMAENGVLLSVDFQAVADFTLDWYVYELEDGFIKLHKDNGNKIILKERCDAEPSEVDRETLISMLQECEWIVKKIINQGNEVKRLLGYEFQFKAGGTVTLGNGVNVSQGSWDIGLNSQLELSLMITMEGEPEVSYEWPISELTDSRFKFNIDESDNEMVLLQVCDDSADDGDVAEIRSMIMDGSWNIALYQEGAVQLTTAYTGMEFNFSTMHQMEVLINADPVANGLWRVLRDSEEGLKLYINFDTGDDLVGLTNDWKVVSITSTRIELTDESDDDSLDTLVFEKP</sequence>
<reference evidence="1 2" key="1">
    <citation type="submission" date="2024-01" db="EMBL/GenBank/DDBJ databases">
        <title>The strains designed SYSU M86414 and SYSU M84420 isolated from the marine sediment in San Sha City (Hainan Province, China).</title>
        <authorList>
            <person name="Guo D."/>
        </authorList>
    </citation>
    <scope>NUCLEOTIDE SEQUENCE [LARGE SCALE GENOMIC DNA]</scope>
    <source>
        <strain evidence="1 2">SYSU M84420</strain>
    </source>
</reference>
<evidence type="ECO:0000313" key="1">
    <source>
        <dbReference type="EMBL" id="MEC4265214.1"/>
    </source>
</evidence>
<keyword evidence="2" id="KW-1185">Reference proteome</keyword>
<proteinExistence type="predicted"/>
<accession>A0ABU6IQ22</accession>
<evidence type="ECO:0008006" key="3">
    <source>
        <dbReference type="Google" id="ProtNLM"/>
    </source>
</evidence>
<protein>
    <recommendedName>
        <fullName evidence="3">Lipocalin-like domain-containing protein</fullName>
    </recommendedName>
</protein>